<dbReference type="Gene3D" id="1.25.40.10">
    <property type="entry name" value="Tetratricopeptide repeat domain"/>
    <property type="match status" value="2"/>
</dbReference>
<sequence>MQVRPRALPGDLDRLIASADEILATQASESLQLARHALLQSQASGYRNGETRAGLVLGKAQLRLGKPQDALATFRQALGLTQDYSLEKALLFEQIGRSYFDLGETTQAACIWEECAELASKNNSFTLFIQAQIGLGQVHFGFEEYTEALQCHYKAFDFLYTSNDPVLRCQVYINIAIDLYSLERLNEAKTMLQRARDISLTIRHLEHEAEIYRISGLLYLKQGDLKNARAQLNSALKICLLQDSPWHKASSLLGLGQCDMAEQLWESARVQLNTALTLATGLQNPHLFCHIHHALHLSYINSEKDVATAHHLAYTLHKNTLQRPQPSRTDKAAL</sequence>
<dbReference type="InterPro" id="IPR011990">
    <property type="entry name" value="TPR-like_helical_dom_sf"/>
</dbReference>
<protein>
    <submittedName>
        <fullName evidence="7">Tetratricopeptide repeat protein</fullName>
    </submittedName>
</protein>
<dbReference type="Pfam" id="PF13432">
    <property type="entry name" value="TPR_16"/>
    <property type="match status" value="1"/>
</dbReference>
<keyword evidence="4 6" id="KW-0802">TPR repeat</keyword>
<evidence type="ECO:0000256" key="6">
    <source>
        <dbReference type="PROSITE-ProRule" id="PRU00339"/>
    </source>
</evidence>
<evidence type="ECO:0000256" key="2">
    <source>
        <dbReference type="ARBA" id="ARBA00022490"/>
    </source>
</evidence>
<dbReference type="PANTHER" id="PTHR46630:SF1">
    <property type="entry name" value="TETRATRICOPEPTIDE REPEAT PROTEIN 29"/>
    <property type="match status" value="1"/>
</dbReference>
<proteinExistence type="inferred from homology"/>
<feature type="repeat" description="TPR" evidence="6">
    <location>
        <begin position="51"/>
        <end position="84"/>
    </location>
</feature>
<evidence type="ECO:0000313" key="7">
    <source>
        <dbReference type="EMBL" id="AZN36930.1"/>
    </source>
</evidence>
<organism evidence="7 8">
    <name type="scientific">Iodobacter ciconiae</name>
    <dbReference type="NCBI Taxonomy" id="2496266"/>
    <lineage>
        <taxon>Bacteria</taxon>
        <taxon>Pseudomonadati</taxon>
        <taxon>Pseudomonadota</taxon>
        <taxon>Betaproteobacteria</taxon>
        <taxon>Neisseriales</taxon>
        <taxon>Chitinibacteraceae</taxon>
        <taxon>Iodobacter</taxon>
    </lineage>
</organism>
<gene>
    <name evidence="7" type="ORF">EJO50_10820</name>
</gene>
<dbReference type="KEGG" id="iod:EJO50_10820"/>
<evidence type="ECO:0000256" key="1">
    <source>
        <dbReference type="ARBA" id="ARBA00004496"/>
    </source>
</evidence>
<dbReference type="EMBL" id="CP034433">
    <property type="protein sequence ID" value="AZN36930.1"/>
    <property type="molecule type" value="Genomic_DNA"/>
</dbReference>
<dbReference type="Pfam" id="PF13424">
    <property type="entry name" value="TPR_12"/>
    <property type="match status" value="1"/>
</dbReference>
<dbReference type="AlphaFoldDB" id="A0A3S8ZTV2"/>
<comment type="similarity">
    <text evidence="5">Belongs to the Rap family.</text>
</comment>
<accession>A0A3S8ZTV2</accession>
<evidence type="ECO:0000256" key="3">
    <source>
        <dbReference type="ARBA" id="ARBA00022737"/>
    </source>
</evidence>
<dbReference type="PROSITE" id="PS50005">
    <property type="entry name" value="TPR"/>
    <property type="match status" value="1"/>
</dbReference>
<keyword evidence="3" id="KW-0677">Repeat</keyword>
<dbReference type="GO" id="GO:0005737">
    <property type="term" value="C:cytoplasm"/>
    <property type="evidence" value="ECO:0007669"/>
    <property type="project" value="UniProtKB-SubCell"/>
</dbReference>
<dbReference type="OrthoDB" id="8581271at2"/>
<evidence type="ECO:0000256" key="4">
    <source>
        <dbReference type="ARBA" id="ARBA00022803"/>
    </source>
</evidence>
<dbReference type="InterPro" id="IPR019734">
    <property type="entry name" value="TPR_rpt"/>
</dbReference>
<evidence type="ECO:0000313" key="8">
    <source>
        <dbReference type="Proteomes" id="UP000282438"/>
    </source>
</evidence>
<dbReference type="SMART" id="SM00028">
    <property type="entry name" value="TPR"/>
    <property type="match status" value="6"/>
</dbReference>
<comment type="subcellular location">
    <subcellularLocation>
        <location evidence="1">Cytoplasm</location>
    </subcellularLocation>
</comment>
<dbReference type="RefSeq" id="WP_125974085.1">
    <property type="nucleotide sequence ID" value="NZ_CP034433.1"/>
</dbReference>
<dbReference type="InterPro" id="IPR051476">
    <property type="entry name" value="Bac_ResReg_Asp_Phosphatase"/>
</dbReference>
<dbReference type="SUPFAM" id="SSF48452">
    <property type="entry name" value="TPR-like"/>
    <property type="match status" value="2"/>
</dbReference>
<keyword evidence="2" id="KW-0963">Cytoplasm</keyword>
<name>A0A3S8ZTV2_9NEIS</name>
<keyword evidence="8" id="KW-1185">Reference proteome</keyword>
<dbReference type="Proteomes" id="UP000282438">
    <property type="component" value="Chromosome"/>
</dbReference>
<evidence type="ECO:0000256" key="5">
    <source>
        <dbReference type="ARBA" id="ARBA00038253"/>
    </source>
</evidence>
<reference evidence="7 8" key="1">
    <citation type="submission" date="2018-12" db="EMBL/GenBank/DDBJ databases">
        <title>Complete genome sequence of Iodobacter sp. H11R3.</title>
        <authorList>
            <person name="Bae J.-W."/>
        </authorList>
    </citation>
    <scope>NUCLEOTIDE SEQUENCE [LARGE SCALE GENOMIC DNA]</scope>
    <source>
        <strain evidence="7 8">H11R3</strain>
    </source>
</reference>
<dbReference type="PANTHER" id="PTHR46630">
    <property type="entry name" value="TETRATRICOPEPTIDE REPEAT PROTEIN 29"/>
    <property type="match status" value="1"/>
</dbReference>